<dbReference type="PROSITE" id="PS51766">
    <property type="entry name" value="DOCKERIN"/>
    <property type="match status" value="1"/>
</dbReference>
<dbReference type="CDD" id="cd08547">
    <property type="entry name" value="Type_II_cohesin"/>
    <property type="match status" value="1"/>
</dbReference>
<evidence type="ECO:0000259" key="1">
    <source>
        <dbReference type="PROSITE" id="PS50853"/>
    </source>
</evidence>
<dbReference type="Gene3D" id="1.10.1330.10">
    <property type="entry name" value="Dockerin domain"/>
    <property type="match status" value="1"/>
</dbReference>
<dbReference type="InterPro" id="IPR051918">
    <property type="entry name" value="STPP_CPPED1"/>
</dbReference>
<evidence type="ECO:0000259" key="2">
    <source>
        <dbReference type="PROSITE" id="PS51766"/>
    </source>
</evidence>
<dbReference type="GO" id="GO:0000272">
    <property type="term" value="P:polysaccharide catabolic process"/>
    <property type="evidence" value="ECO:0007669"/>
    <property type="project" value="InterPro"/>
</dbReference>
<dbReference type="InterPro" id="IPR018247">
    <property type="entry name" value="EF_Hand_1_Ca_BS"/>
</dbReference>
<accession>A0A1T2XCT6</accession>
<dbReference type="InterPro" id="IPR008965">
    <property type="entry name" value="CBM2/CBM3_carb-bd_dom_sf"/>
</dbReference>
<name>A0A1T2XCT6_9BACL</name>
<dbReference type="InterPro" id="IPR036439">
    <property type="entry name" value="Dockerin_dom_sf"/>
</dbReference>
<dbReference type="PROSITE" id="PS00018">
    <property type="entry name" value="EF_HAND_1"/>
    <property type="match status" value="1"/>
</dbReference>
<dbReference type="Gene3D" id="2.60.120.200">
    <property type="match status" value="1"/>
</dbReference>
<dbReference type="InterPro" id="IPR002105">
    <property type="entry name" value="Dockerin_1_rpt"/>
</dbReference>
<dbReference type="Pfam" id="PF00963">
    <property type="entry name" value="Cohesin"/>
    <property type="match status" value="1"/>
</dbReference>
<dbReference type="GO" id="GO:0030246">
    <property type="term" value="F:carbohydrate binding"/>
    <property type="evidence" value="ECO:0007669"/>
    <property type="project" value="InterPro"/>
</dbReference>
<dbReference type="Gene3D" id="1.20.1270.90">
    <property type="entry name" value="AF1782-like"/>
    <property type="match status" value="1"/>
</dbReference>
<dbReference type="InterPro" id="IPR003961">
    <property type="entry name" value="FN3_dom"/>
</dbReference>
<evidence type="ECO:0008006" key="5">
    <source>
        <dbReference type="Google" id="ProtNLM"/>
    </source>
</evidence>
<dbReference type="Gene3D" id="2.60.40.680">
    <property type="match status" value="1"/>
</dbReference>
<dbReference type="CDD" id="cd00063">
    <property type="entry name" value="FN3"/>
    <property type="match status" value="1"/>
</dbReference>
<sequence length="946" mass="102738">MAVGVRHWGISQVLTRVLIAALTLQLISTWMGEGRGDAAEASSHTTVKREDGKNLVFPVLSDIHIGHTPKDVSKWRLVLNQLKEITPDYDALAAVGDITDSGTVSQYDTLMSHYNELKNPTAISLFAIGNHDYLNGTTAVEQQRFKDKTGMSGIYYDQWINGYHFIILGSEDGTRDGTLSDTQLNWLDTKLAEEADVNKPIFVFLHQPITGTVYGSDLWGHKQNATKLYNTLAKYPQAITFSGHSHYVLDDPGSIMQKDFTAVGTAAVRYPELEPGKIQGIHPTDEITQGLVVEVLDNEVQIKRRDFHTNDWTGDNWVVKYPAVKSSFTYTSDRDQVKPTFSGTAAATIDPASIQPNKMKVTFDQASDNLFVRSYEVKTVNVATGSTAQSFLAFAQLYDDPAPTQLSFDISGLQPSTNYRVEVTAIDAFGNRSAAPLTVQAKTANRPPNSEKPVADVIDIDFIDGTSNDRSPAKNHAASTGASAKIAYSTAFKQYVGRMNGTTDEYFAIPSSNSIKAVTKEFTLESQFRLNSIRTQDVFSNTQSGGLGFESTASGKMELWAYINGSYKKVGVQLEANKNYHLVATYDGGQMTLYLNGAQVGTTAVSGSLSQPTIQFAIGADPESNNRGNYVMDGDVSVARFYSTAIYPEQVEMLYNELAQRQSIEELNTLFSKLEEAKLLADDATVVGTEPGQYPAAAMDAYRSKIGLANTTFTSRSVTQASVQQAIQNLASAKTNLEASKNVDSPENLAKLVSSAVTVNSGQTFTVNLELNRVTTSTYAQDFSLQYDTNALELVRTASLIEGLNLVSSVEKTPGNMRLLTASMGADQGIGTDKALLQFTFKAKAVDNSKNALINISQVILADAKGTETQGNVSSVTVQITTEEPATSPDVNHDGKVSIGDLAMIAAHYGKTTASPDWQQAKFADMNRDGKIDIVDLSMVAQLIIG</sequence>
<dbReference type="RefSeq" id="WP_078499471.1">
    <property type="nucleotide sequence ID" value="NZ_MSZX01000005.1"/>
</dbReference>
<dbReference type="InterPro" id="IPR013783">
    <property type="entry name" value="Ig-like_fold"/>
</dbReference>
<dbReference type="Pfam" id="PF13385">
    <property type="entry name" value="Laminin_G_3"/>
    <property type="match status" value="1"/>
</dbReference>
<organism evidence="3 4">
    <name type="scientific">Paenibacillus selenitireducens</name>
    <dbReference type="NCBI Taxonomy" id="1324314"/>
    <lineage>
        <taxon>Bacteria</taxon>
        <taxon>Bacillati</taxon>
        <taxon>Bacillota</taxon>
        <taxon>Bacilli</taxon>
        <taxon>Bacillales</taxon>
        <taxon>Paenibacillaceae</taxon>
        <taxon>Paenibacillus</taxon>
    </lineage>
</organism>
<feature type="domain" description="Fibronectin type-III" evidence="1">
    <location>
        <begin position="345"/>
        <end position="446"/>
    </location>
</feature>
<evidence type="ECO:0000313" key="3">
    <source>
        <dbReference type="EMBL" id="OPA77727.1"/>
    </source>
</evidence>
<dbReference type="InterPro" id="IPR016134">
    <property type="entry name" value="Dockerin_dom"/>
</dbReference>
<dbReference type="Pfam" id="PF00149">
    <property type="entry name" value="Metallophos"/>
    <property type="match status" value="1"/>
</dbReference>
<dbReference type="SUPFAM" id="SSF56300">
    <property type="entry name" value="Metallo-dependent phosphatases"/>
    <property type="match status" value="1"/>
</dbReference>
<dbReference type="InterPro" id="IPR036116">
    <property type="entry name" value="FN3_sf"/>
</dbReference>
<protein>
    <recommendedName>
        <fullName evidence="5">Dockerin domain-containing protein</fullName>
    </recommendedName>
</protein>
<dbReference type="PANTHER" id="PTHR43143:SF1">
    <property type="entry name" value="SERINE_THREONINE-PROTEIN PHOSPHATASE CPPED1"/>
    <property type="match status" value="1"/>
</dbReference>
<evidence type="ECO:0000313" key="4">
    <source>
        <dbReference type="Proteomes" id="UP000190188"/>
    </source>
</evidence>
<dbReference type="Proteomes" id="UP000190188">
    <property type="component" value="Unassembled WGS sequence"/>
</dbReference>
<dbReference type="SUPFAM" id="SSF49384">
    <property type="entry name" value="Carbohydrate-binding domain"/>
    <property type="match status" value="1"/>
</dbReference>
<reference evidence="3 4" key="1">
    <citation type="submission" date="2017-01" db="EMBL/GenBank/DDBJ databases">
        <title>Genome analysis of Paenibacillus selenitrireducens ES3-24.</title>
        <authorList>
            <person name="Xu D."/>
            <person name="Yao R."/>
            <person name="Zheng S."/>
        </authorList>
    </citation>
    <scope>NUCLEOTIDE SEQUENCE [LARGE SCALE GENOMIC DNA]</scope>
    <source>
        <strain evidence="3 4">ES3-24</strain>
    </source>
</reference>
<dbReference type="SUPFAM" id="SSF49899">
    <property type="entry name" value="Concanavalin A-like lectins/glucanases"/>
    <property type="match status" value="1"/>
</dbReference>
<dbReference type="CDD" id="cd14254">
    <property type="entry name" value="Dockerin_II"/>
    <property type="match status" value="1"/>
</dbReference>
<dbReference type="AlphaFoldDB" id="A0A1T2XCT6"/>
<dbReference type="STRING" id="1324314.BVG16_14920"/>
<proteinExistence type="predicted"/>
<dbReference type="InterPro" id="IPR002102">
    <property type="entry name" value="Cohesin_dom"/>
</dbReference>
<dbReference type="SUPFAM" id="SSF49265">
    <property type="entry name" value="Fibronectin type III"/>
    <property type="match status" value="1"/>
</dbReference>
<dbReference type="EMBL" id="MSZX01000005">
    <property type="protein sequence ID" value="OPA77727.1"/>
    <property type="molecule type" value="Genomic_DNA"/>
</dbReference>
<dbReference type="PROSITE" id="PS50853">
    <property type="entry name" value="FN3"/>
    <property type="match status" value="1"/>
</dbReference>
<dbReference type="InterPro" id="IPR013320">
    <property type="entry name" value="ConA-like_dom_sf"/>
</dbReference>
<dbReference type="Pfam" id="PF00404">
    <property type="entry name" value="Dockerin_1"/>
    <property type="match status" value="1"/>
</dbReference>
<keyword evidence="4" id="KW-1185">Reference proteome</keyword>
<dbReference type="SUPFAM" id="SSF63446">
    <property type="entry name" value="Type I dockerin domain"/>
    <property type="match status" value="1"/>
</dbReference>
<dbReference type="GO" id="GO:0004553">
    <property type="term" value="F:hydrolase activity, hydrolyzing O-glycosyl compounds"/>
    <property type="evidence" value="ECO:0007669"/>
    <property type="project" value="InterPro"/>
</dbReference>
<feature type="domain" description="Dockerin" evidence="2">
    <location>
        <begin position="884"/>
        <end position="946"/>
    </location>
</feature>
<comment type="caution">
    <text evidence="3">The sequence shown here is derived from an EMBL/GenBank/DDBJ whole genome shotgun (WGS) entry which is preliminary data.</text>
</comment>
<dbReference type="InterPro" id="IPR004843">
    <property type="entry name" value="Calcineurin-like_PHP"/>
</dbReference>
<gene>
    <name evidence="3" type="ORF">BVG16_14920</name>
</gene>
<dbReference type="OrthoDB" id="1645838at2"/>
<dbReference type="Gene3D" id="3.60.21.10">
    <property type="match status" value="1"/>
</dbReference>
<dbReference type="InterPro" id="IPR029052">
    <property type="entry name" value="Metallo-depent_PP-like"/>
</dbReference>
<dbReference type="PANTHER" id="PTHR43143">
    <property type="entry name" value="METALLOPHOSPHOESTERASE, CALCINEURIN SUPERFAMILY"/>
    <property type="match status" value="1"/>
</dbReference>
<dbReference type="Gene3D" id="2.60.40.10">
    <property type="entry name" value="Immunoglobulins"/>
    <property type="match status" value="1"/>
</dbReference>